<evidence type="ECO:0000256" key="1">
    <source>
        <dbReference type="SAM" id="MobiDB-lite"/>
    </source>
</evidence>
<dbReference type="AlphaFoldDB" id="A0A7W7PF91"/>
<evidence type="ECO:0000313" key="3">
    <source>
        <dbReference type="Proteomes" id="UP000556436"/>
    </source>
</evidence>
<keyword evidence="3" id="KW-1185">Reference proteome</keyword>
<protein>
    <submittedName>
        <fullName evidence="2">Uncharacterized protein</fullName>
    </submittedName>
</protein>
<gene>
    <name evidence="2" type="ORF">FHS38_004737</name>
</gene>
<accession>A0A7W7PF91</accession>
<name>A0A7W7PF91_STRNE</name>
<feature type="compositionally biased region" description="Polar residues" evidence="1">
    <location>
        <begin position="1"/>
        <end position="10"/>
    </location>
</feature>
<reference evidence="2 3" key="1">
    <citation type="submission" date="2020-08" db="EMBL/GenBank/DDBJ databases">
        <title>Genomic Encyclopedia of Type Strains, Phase III (KMG-III): the genomes of soil and plant-associated and newly described type strains.</title>
        <authorList>
            <person name="Whitman W."/>
        </authorList>
    </citation>
    <scope>NUCLEOTIDE SEQUENCE [LARGE SCALE GENOMIC DNA]</scope>
    <source>
        <strain evidence="2 3">CECT 3265</strain>
    </source>
</reference>
<comment type="caution">
    <text evidence="2">The sequence shown here is derived from an EMBL/GenBank/DDBJ whole genome shotgun (WGS) entry which is preliminary data.</text>
</comment>
<dbReference type="RefSeq" id="WP_184736423.1">
    <property type="nucleotide sequence ID" value="NZ_BMRW01000003.1"/>
</dbReference>
<feature type="region of interest" description="Disordered" evidence="1">
    <location>
        <begin position="1"/>
        <end position="25"/>
    </location>
</feature>
<proteinExistence type="predicted"/>
<dbReference type="EMBL" id="JACHJG010000010">
    <property type="protein sequence ID" value="MBB4888666.1"/>
    <property type="molecule type" value="Genomic_DNA"/>
</dbReference>
<sequence>MTSATFTPTAQGARPGATALDSDPGHQRHLLGSTIRAIKVFAGTAVSVVLLGQHNGRR</sequence>
<organism evidence="2 3">
    <name type="scientific">Streptomyces netropsis</name>
    <name type="common">Streptoverticillium netropsis</name>
    <dbReference type="NCBI Taxonomy" id="55404"/>
    <lineage>
        <taxon>Bacteria</taxon>
        <taxon>Bacillati</taxon>
        <taxon>Actinomycetota</taxon>
        <taxon>Actinomycetes</taxon>
        <taxon>Kitasatosporales</taxon>
        <taxon>Streptomycetaceae</taxon>
        <taxon>Streptomyces</taxon>
    </lineage>
</organism>
<evidence type="ECO:0000313" key="2">
    <source>
        <dbReference type="EMBL" id="MBB4888666.1"/>
    </source>
</evidence>
<dbReference type="Proteomes" id="UP000556436">
    <property type="component" value="Unassembled WGS sequence"/>
</dbReference>